<evidence type="ECO:0000313" key="1">
    <source>
        <dbReference type="EMBL" id="UWZ82831.1"/>
    </source>
</evidence>
<organism evidence="1 2">
    <name type="scientific">Occallatibacter riparius</name>
    <dbReference type="NCBI Taxonomy" id="1002689"/>
    <lineage>
        <taxon>Bacteria</taxon>
        <taxon>Pseudomonadati</taxon>
        <taxon>Acidobacteriota</taxon>
        <taxon>Terriglobia</taxon>
        <taxon>Terriglobales</taxon>
        <taxon>Acidobacteriaceae</taxon>
        <taxon>Occallatibacter</taxon>
    </lineage>
</organism>
<dbReference type="AlphaFoldDB" id="A0A9J7BJH6"/>
<reference evidence="1" key="1">
    <citation type="submission" date="2021-04" db="EMBL/GenBank/DDBJ databases">
        <title>Phylogenetic analysis of Acidobacteriaceae.</title>
        <authorList>
            <person name="Qiu L."/>
            <person name="Zhang Q."/>
        </authorList>
    </citation>
    <scope>NUCLEOTIDE SEQUENCE</scope>
    <source>
        <strain evidence="1">DSM 25168</strain>
    </source>
</reference>
<dbReference type="RefSeq" id="WP_260792088.1">
    <property type="nucleotide sequence ID" value="NZ_CP093313.1"/>
</dbReference>
<dbReference type="KEGG" id="orp:MOP44_19960"/>
<gene>
    <name evidence="1" type="ORF">MOP44_19960</name>
</gene>
<protein>
    <submittedName>
        <fullName evidence="1">Uncharacterized protein</fullName>
    </submittedName>
</protein>
<dbReference type="EMBL" id="CP093313">
    <property type="protein sequence ID" value="UWZ82831.1"/>
    <property type="molecule type" value="Genomic_DNA"/>
</dbReference>
<name>A0A9J7BJH6_9BACT</name>
<evidence type="ECO:0000313" key="2">
    <source>
        <dbReference type="Proteomes" id="UP001059380"/>
    </source>
</evidence>
<dbReference type="Proteomes" id="UP001059380">
    <property type="component" value="Chromosome"/>
</dbReference>
<proteinExistence type="predicted"/>
<keyword evidence="2" id="KW-1185">Reference proteome</keyword>
<accession>A0A9J7BJH6</accession>
<sequence>MTVQLPYSNSAIETGTGATIRVSMSQSDLLSLGFPINTTVQERRIVAELTLGDDGLPRAISLPLPLEVMKEKE</sequence>